<keyword evidence="2" id="KW-1185">Reference proteome</keyword>
<organism evidence="1 2">
    <name type="scientific">Candidatus Nephthysia bennettiae</name>
    <dbReference type="NCBI Taxonomy" id="3127016"/>
    <lineage>
        <taxon>Bacteria</taxon>
        <taxon>Bacillati</taxon>
        <taxon>Candidatus Dormiibacterota</taxon>
        <taxon>Candidatus Dormibacteria</taxon>
        <taxon>Candidatus Dormibacterales</taxon>
        <taxon>Candidatus Dormibacteraceae</taxon>
        <taxon>Candidatus Nephthysia</taxon>
    </lineage>
</organism>
<evidence type="ECO:0000313" key="2">
    <source>
        <dbReference type="Proteomes" id="UP000612893"/>
    </source>
</evidence>
<proteinExistence type="predicted"/>
<name>A0A934N502_9BACT</name>
<accession>A0A934N502</accession>
<sequence length="97" mass="10412">MALGGSHAYGTNHADSDYDIRGVYRAPTGRAVRTGRREFREARELVDDRVGLSGQRSPGGCGAQPRMCWRSLSELNGLPGERGHASRTVGLDVAGLD</sequence>
<dbReference type="AlphaFoldDB" id="A0A934N502"/>
<dbReference type="EMBL" id="JAEKNR010000223">
    <property type="protein sequence ID" value="MBJ7600830.1"/>
    <property type="molecule type" value="Genomic_DNA"/>
</dbReference>
<evidence type="ECO:0000313" key="1">
    <source>
        <dbReference type="EMBL" id="MBJ7600830.1"/>
    </source>
</evidence>
<comment type="caution">
    <text evidence="1">The sequence shown here is derived from an EMBL/GenBank/DDBJ whole genome shotgun (WGS) entry which is preliminary data.</text>
</comment>
<dbReference type="RefSeq" id="WP_350341488.1">
    <property type="nucleotide sequence ID" value="NZ_JAEKNR010000223.1"/>
</dbReference>
<reference evidence="1" key="1">
    <citation type="submission" date="2020-10" db="EMBL/GenBank/DDBJ databases">
        <title>Ca. Dormibacterota MAGs.</title>
        <authorList>
            <person name="Montgomery K."/>
        </authorList>
    </citation>
    <scope>NUCLEOTIDE SEQUENCE [LARGE SCALE GENOMIC DNA]</scope>
    <source>
        <strain evidence="1">SC8812_S17_10</strain>
    </source>
</reference>
<dbReference type="Proteomes" id="UP000612893">
    <property type="component" value="Unassembled WGS sequence"/>
</dbReference>
<gene>
    <name evidence="1" type="ORF">JF922_22525</name>
</gene>
<protein>
    <submittedName>
        <fullName evidence="1">Nucleotidyltransferase domain-containing protein</fullName>
    </submittedName>
</protein>